<name>A0A2N8LE65_9STRE</name>
<evidence type="ECO:0000256" key="3">
    <source>
        <dbReference type="ARBA" id="ARBA00022729"/>
    </source>
</evidence>
<gene>
    <name evidence="5" type="ORF">AT575_01270</name>
</gene>
<reference evidence="5 6" key="1">
    <citation type="submission" date="2015-12" db="EMBL/GenBank/DDBJ databases">
        <title>Streptococcus penaeicida sp. nov.</title>
        <authorList>
            <person name="Gomez-Gil B."/>
            <person name="Morales-Covarrubias M."/>
        </authorList>
    </citation>
    <scope>NUCLEOTIDE SEQUENCE [LARGE SCALE GENOMIC DNA]</scope>
    <source>
        <strain evidence="5 6">CAIM 1838</strain>
    </source>
</reference>
<protein>
    <submittedName>
        <fullName evidence="5">Uncharacterized protein</fullName>
    </submittedName>
</protein>
<comment type="caution">
    <text evidence="5">The sequence shown here is derived from an EMBL/GenBank/DDBJ whole genome shotgun (WGS) entry which is preliminary data.</text>
</comment>
<evidence type="ECO:0000256" key="2">
    <source>
        <dbReference type="ARBA" id="ARBA00022525"/>
    </source>
</evidence>
<sequence>MKHVKTERLFLILSLLMIVVASGIYFTFARNYMGKPLSNVNQKQTSQVKKTNYLSKAIEAVRLAEEKPSSESIDTAQKLLDKVKKSETKLSLQDRLDKLKKNLSIEKEALKKLEEAEKNPSAETKEAAQKAIDKVKDEKKKADYQSRLDAITLPEETAETAETEAQTDTATVTPDAGATYTEQAPAEAYVPQAPAVEPTTPPAVSDPGTAIPSTPSDNAGGSTDGGATTN</sequence>
<feature type="compositionally biased region" description="Low complexity" evidence="4">
    <location>
        <begin position="163"/>
        <end position="173"/>
    </location>
</feature>
<keyword evidence="2" id="KW-0964">Secreted</keyword>
<evidence type="ECO:0000256" key="4">
    <source>
        <dbReference type="SAM" id="MobiDB-lite"/>
    </source>
</evidence>
<feature type="compositionally biased region" description="Polar residues" evidence="4">
    <location>
        <begin position="211"/>
        <end position="230"/>
    </location>
</feature>
<comment type="subcellular location">
    <subcellularLocation>
        <location evidence="1">Secreted</location>
    </subcellularLocation>
</comment>
<proteinExistence type="predicted"/>
<dbReference type="Gene3D" id="1.10.10.1270">
    <property type="entry name" value="Sbi, C3 binding domain IV"/>
    <property type="match status" value="2"/>
</dbReference>
<feature type="region of interest" description="Disordered" evidence="4">
    <location>
        <begin position="115"/>
        <end position="230"/>
    </location>
</feature>
<evidence type="ECO:0000256" key="1">
    <source>
        <dbReference type="ARBA" id="ARBA00004613"/>
    </source>
</evidence>
<dbReference type="InterPro" id="IPR041909">
    <property type="entry name" value="Sbi_C3_db_domIV"/>
</dbReference>
<dbReference type="GO" id="GO:0005576">
    <property type="term" value="C:extracellular region"/>
    <property type="evidence" value="ECO:0007669"/>
    <property type="project" value="UniProtKB-SubCell"/>
</dbReference>
<dbReference type="Proteomes" id="UP000235963">
    <property type="component" value="Unassembled WGS sequence"/>
</dbReference>
<accession>A0A2N8LE65</accession>
<dbReference type="EMBL" id="LOCM01000006">
    <property type="protein sequence ID" value="PND48453.1"/>
    <property type="molecule type" value="Genomic_DNA"/>
</dbReference>
<evidence type="ECO:0000313" key="6">
    <source>
        <dbReference type="Proteomes" id="UP000235963"/>
    </source>
</evidence>
<evidence type="ECO:0000313" key="5">
    <source>
        <dbReference type="EMBL" id="PND48453.1"/>
    </source>
</evidence>
<dbReference type="AlphaFoldDB" id="A0A2N8LE65"/>
<organism evidence="5 6">
    <name type="scientific">Streptococcus penaeicida</name>
    <dbReference type="NCBI Taxonomy" id="1765960"/>
    <lineage>
        <taxon>Bacteria</taxon>
        <taxon>Bacillati</taxon>
        <taxon>Bacillota</taxon>
        <taxon>Bacilli</taxon>
        <taxon>Lactobacillales</taxon>
        <taxon>Streptococcaceae</taxon>
        <taxon>Streptococcus</taxon>
    </lineage>
</organism>
<dbReference type="OrthoDB" id="2237681at2"/>
<feature type="compositionally biased region" description="Basic and acidic residues" evidence="4">
    <location>
        <begin position="115"/>
        <end position="146"/>
    </location>
</feature>
<keyword evidence="6" id="KW-1185">Reference proteome</keyword>
<keyword evidence="3" id="KW-0732">Signal</keyword>
<dbReference type="RefSeq" id="WP_102776808.1">
    <property type="nucleotide sequence ID" value="NZ_CBCSGP010000001.1"/>
</dbReference>